<dbReference type="Proteomes" id="UP001287286">
    <property type="component" value="Unassembled WGS sequence"/>
</dbReference>
<evidence type="ECO:0000313" key="5">
    <source>
        <dbReference type="EMBL" id="KAK4092162.1"/>
    </source>
</evidence>
<evidence type="ECO:0000256" key="1">
    <source>
        <dbReference type="ARBA" id="ARBA00022723"/>
    </source>
</evidence>
<feature type="domain" description="Zn(2)-C6 fungal-type" evidence="4">
    <location>
        <begin position="50"/>
        <end position="80"/>
    </location>
</feature>
<name>A0A2U3EQT1_PURLI</name>
<feature type="compositionally biased region" description="Low complexity" evidence="3">
    <location>
        <begin position="140"/>
        <end position="156"/>
    </location>
</feature>
<dbReference type="InterPro" id="IPR036864">
    <property type="entry name" value="Zn2-C6_fun-type_DNA-bd_sf"/>
</dbReference>
<dbReference type="Gene3D" id="4.10.240.10">
    <property type="entry name" value="Zn(2)-C6 fungal-type DNA-binding domain"/>
    <property type="match status" value="1"/>
</dbReference>
<reference evidence="5" key="3">
    <citation type="submission" date="2023-11" db="EMBL/GenBank/DDBJ databases">
        <authorList>
            <person name="Beijen E."/>
            <person name="Ohm R.A."/>
        </authorList>
    </citation>
    <scope>NUCLEOTIDE SEQUENCE</scope>
    <source>
        <strain evidence="5">CBS 150709</strain>
    </source>
</reference>
<gene>
    <name evidence="6" type="ORF">PCL_04051</name>
    <name evidence="5" type="ORF">Purlil1_3415</name>
</gene>
<evidence type="ECO:0000256" key="2">
    <source>
        <dbReference type="ARBA" id="ARBA00023242"/>
    </source>
</evidence>
<keyword evidence="2" id="KW-0539">Nucleus</keyword>
<dbReference type="EMBL" id="JAWRVI010000009">
    <property type="protein sequence ID" value="KAK4092162.1"/>
    <property type="molecule type" value="Genomic_DNA"/>
</dbReference>
<dbReference type="GO" id="GO:0003677">
    <property type="term" value="F:DNA binding"/>
    <property type="evidence" value="ECO:0007669"/>
    <property type="project" value="InterPro"/>
</dbReference>
<dbReference type="InterPro" id="IPR001138">
    <property type="entry name" value="Zn2Cys6_DnaBD"/>
</dbReference>
<dbReference type="CDD" id="cd00067">
    <property type="entry name" value="GAL4"/>
    <property type="match status" value="1"/>
</dbReference>
<reference evidence="5 8" key="4">
    <citation type="journal article" date="2024" name="Microbiol. Resour. Announc.">
        <title>Genome annotations for the ascomycete fungi Trichoderma harzianum, Trichoderma aggressivum, and Purpureocillium lilacinum.</title>
        <authorList>
            <person name="Beijen E.P.W."/>
            <person name="Ohm R.A."/>
        </authorList>
    </citation>
    <scope>NUCLEOTIDE SEQUENCE [LARGE SCALE GENOMIC DNA]</scope>
    <source>
        <strain evidence="5 8">CBS 150709</strain>
    </source>
</reference>
<accession>A0A2U3EQT1</accession>
<evidence type="ECO:0000259" key="4">
    <source>
        <dbReference type="PROSITE" id="PS50048"/>
    </source>
</evidence>
<dbReference type="Pfam" id="PF04082">
    <property type="entry name" value="Fungal_trans"/>
    <property type="match status" value="1"/>
</dbReference>
<dbReference type="InterPro" id="IPR050987">
    <property type="entry name" value="AtrR-like"/>
</dbReference>
<organism evidence="6 7">
    <name type="scientific">Purpureocillium lilacinum</name>
    <name type="common">Paecilomyces lilacinus</name>
    <dbReference type="NCBI Taxonomy" id="33203"/>
    <lineage>
        <taxon>Eukaryota</taxon>
        <taxon>Fungi</taxon>
        <taxon>Dikarya</taxon>
        <taxon>Ascomycota</taxon>
        <taxon>Pezizomycotina</taxon>
        <taxon>Sordariomycetes</taxon>
        <taxon>Hypocreomycetidae</taxon>
        <taxon>Hypocreales</taxon>
        <taxon>Ophiocordycipitaceae</taxon>
        <taxon>Purpureocillium</taxon>
    </lineage>
</organism>
<dbReference type="SUPFAM" id="SSF57701">
    <property type="entry name" value="Zn2/Cys6 DNA-binding domain"/>
    <property type="match status" value="1"/>
</dbReference>
<dbReference type="InterPro" id="IPR007219">
    <property type="entry name" value="XnlR_reg_dom"/>
</dbReference>
<protein>
    <submittedName>
        <fullName evidence="5">Transcriptional regulator family: Fungal Specific TF</fullName>
    </submittedName>
</protein>
<evidence type="ECO:0000313" key="6">
    <source>
        <dbReference type="EMBL" id="PWI76857.1"/>
    </source>
</evidence>
<comment type="caution">
    <text evidence="6">The sequence shown here is derived from an EMBL/GenBank/DDBJ whole genome shotgun (WGS) entry which is preliminary data.</text>
</comment>
<dbReference type="PROSITE" id="PS50048">
    <property type="entry name" value="ZN2_CY6_FUNGAL_2"/>
    <property type="match status" value="1"/>
</dbReference>
<feature type="compositionally biased region" description="Basic and acidic residues" evidence="3">
    <location>
        <begin position="1"/>
        <end position="12"/>
    </location>
</feature>
<reference evidence="6 7" key="2">
    <citation type="journal article" date="2016" name="Front. Microbiol.">
        <title>Genome and transcriptome sequences reveal the specific parasitism of the nematophagous Purpureocillium lilacinum 36-1.</title>
        <authorList>
            <person name="Xie J."/>
            <person name="Li S."/>
            <person name="Mo C."/>
            <person name="Xiao X."/>
            <person name="Peng D."/>
            <person name="Wang G."/>
            <person name="Xiao Y."/>
        </authorList>
    </citation>
    <scope>NUCLEOTIDE SEQUENCE [LARGE SCALE GENOMIC DNA]</scope>
    <source>
        <strain evidence="6 7">36-1</strain>
    </source>
</reference>
<feature type="region of interest" description="Disordered" evidence="3">
    <location>
        <begin position="136"/>
        <end position="168"/>
    </location>
</feature>
<dbReference type="PANTHER" id="PTHR46910:SF1">
    <property type="entry name" value="MISCELLANEOUS ZN(II)2CYS6 TRANSCRIPTION FACTOR (EUROFUNG)-RELATED"/>
    <property type="match status" value="1"/>
</dbReference>
<reference evidence="6" key="1">
    <citation type="submission" date="2015-05" db="EMBL/GenBank/DDBJ databases">
        <authorList>
            <person name="Wang D.B."/>
            <person name="Wang M."/>
        </authorList>
    </citation>
    <scope>NUCLEOTIDE SEQUENCE</scope>
    <source>
        <strain evidence="6">36-1</strain>
    </source>
</reference>
<dbReference type="EMBL" id="LCWV01000001">
    <property type="protein sequence ID" value="PWI76857.1"/>
    <property type="molecule type" value="Genomic_DNA"/>
</dbReference>
<dbReference type="GO" id="GO:0000981">
    <property type="term" value="F:DNA-binding transcription factor activity, RNA polymerase II-specific"/>
    <property type="evidence" value="ECO:0007669"/>
    <property type="project" value="InterPro"/>
</dbReference>
<dbReference type="Pfam" id="PF00172">
    <property type="entry name" value="Zn_clus"/>
    <property type="match status" value="1"/>
</dbReference>
<evidence type="ECO:0000256" key="3">
    <source>
        <dbReference type="SAM" id="MobiDB-lite"/>
    </source>
</evidence>
<feature type="region of interest" description="Disordered" evidence="3">
    <location>
        <begin position="1"/>
        <end position="47"/>
    </location>
</feature>
<keyword evidence="1" id="KW-0479">Metal-binding</keyword>
<evidence type="ECO:0000313" key="7">
    <source>
        <dbReference type="Proteomes" id="UP000245956"/>
    </source>
</evidence>
<proteinExistence type="predicted"/>
<evidence type="ECO:0000313" key="8">
    <source>
        <dbReference type="Proteomes" id="UP001287286"/>
    </source>
</evidence>
<dbReference type="PANTHER" id="PTHR46910">
    <property type="entry name" value="TRANSCRIPTION FACTOR PDR1"/>
    <property type="match status" value="1"/>
</dbReference>
<feature type="compositionally biased region" description="Low complexity" evidence="3">
    <location>
        <begin position="17"/>
        <end position="29"/>
    </location>
</feature>
<dbReference type="GO" id="GO:0006351">
    <property type="term" value="P:DNA-templated transcription"/>
    <property type="evidence" value="ECO:0007669"/>
    <property type="project" value="InterPro"/>
</dbReference>
<dbReference type="SMART" id="SM00066">
    <property type="entry name" value="GAL4"/>
    <property type="match status" value="1"/>
</dbReference>
<dbReference type="CDD" id="cd12148">
    <property type="entry name" value="fungal_TF_MHR"/>
    <property type="match status" value="1"/>
</dbReference>
<dbReference type="GO" id="GO:0008270">
    <property type="term" value="F:zinc ion binding"/>
    <property type="evidence" value="ECO:0007669"/>
    <property type="project" value="InterPro"/>
</dbReference>
<sequence>MPAEKRTSHLPDEGTVASSASASTTARSSPKPGAGSDDTQDTGGGKDYTVCDQCRMKKIRCGRERPRCSNCTRLGLDCEWSGFGKKPNQTIMLSHAVMGLGTRIDRLEKVIGDIQDTLAKLDPTTREPVRYTPVLSVPQSASHASTASSTSSASLSPGSRPGILPPGQFQLVHAADGSQQYVGPTSLDALMHNFGHSVLVPLGEPNARIDAQPERILHAAERLAALEMKGIGDRLGHDGAPPTPPPLVILEAMISPYFDSINPYMPIWSKAAFQRRVAECQMIEDEKQQRADIVCFNNVVLLTLTAKSLRAAAKEGASSSLRARGKSIDSDLHQSFLANATRAVQNIEELLAPRLSNVQALLSLYLVALVHWSTERASLLLTMAAMTAKSIGLHQWQPSQGQLDPDELDERQRVFYCLYILDKSRCWVDGRCPSVQIKSPEVWLSPSQSSNEVHHRFAARARLARVEHRVCLELYSDDADEKGTRHRNRIITELDREVQQCWSEYDGQGLNNQQPSSLDLEFAIAACAIHILVWWPASNEKSIGDRLIARVRTCLSLIQRLWVDENELGSYITISRVTRTYAPLSFIQLSAFVLLNHANDEDISLLLSTRKIFQSISRMSEANTTVIKLASFGEVIADIICNPHQGSAWPGWSGSTRLPAPEPVYTYSNASLPMQHDTELDVIGANSALMDTTGPFTMSRFDGAMQFSNFSLGSPSPPEGVAETGTLGHLGMLGTHDTASSNFQRWAAGGGSKD</sequence>
<keyword evidence="8" id="KW-1185">Reference proteome</keyword>
<dbReference type="Proteomes" id="UP000245956">
    <property type="component" value="Unassembled WGS sequence"/>
</dbReference>
<dbReference type="AlphaFoldDB" id="A0A2U3EQT1"/>